<organism evidence="1 2">
    <name type="scientific">Acetobacter musti</name>
    <dbReference type="NCBI Taxonomy" id="864732"/>
    <lineage>
        <taxon>Bacteria</taxon>
        <taxon>Pseudomonadati</taxon>
        <taxon>Pseudomonadota</taxon>
        <taxon>Alphaproteobacteria</taxon>
        <taxon>Acetobacterales</taxon>
        <taxon>Acetobacteraceae</taxon>
        <taxon>Acetobacter</taxon>
    </lineage>
</organism>
<dbReference type="EMBL" id="WOTB01000013">
    <property type="protein sequence ID" value="NHN85141.1"/>
    <property type="molecule type" value="Genomic_DNA"/>
</dbReference>
<reference evidence="1 2" key="1">
    <citation type="journal article" date="2020" name="Int. J. Syst. Evol. Microbiol.">
        <title>Novel acetic acid bacteria from cider fermentations: Acetobacter conturbans sp. nov. and Acetobacter fallax sp. nov.</title>
        <authorList>
            <person name="Sombolestani A.S."/>
            <person name="Cleenwerck I."/>
            <person name="Cnockaert M."/>
            <person name="Borremans W."/>
            <person name="Wieme A.D."/>
            <person name="De Vuyst L."/>
            <person name="Vandamme P."/>
        </authorList>
    </citation>
    <scope>NUCLEOTIDE SEQUENCE [LARGE SCALE GENOMIC DNA]</scope>
    <source>
        <strain evidence="1 2">LMG 30640</strain>
    </source>
</reference>
<name>A0ABX0JNV7_9PROT</name>
<dbReference type="Gene3D" id="3.40.1350.110">
    <property type="match status" value="1"/>
</dbReference>
<keyword evidence="2" id="KW-1185">Reference proteome</keyword>
<sequence length="108" mass="12262">MRDGAGDLKTASYQSMSRIEGRLLANVRQMLRYQEDSGVYRYTDRPPETELTFNKTSINHYPLDLGLPSEPEPDQWKAVCLALQKAKERVAADPETSATIDFQIRDIA</sequence>
<dbReference type="Proteomes" id="UP000635278">
    <property type="component" value="Unassembled WGS sequence"/>
</dbReference>
<protein>
    <submittedName>
        <fullName evidence="1">Uncharacterized protein</fullName>
    </submittedName>
</protein>
<evidence type="ECO:0000313" key="1">
    <source>
        <dbReference type="EMBL" id="NHN85141.1"/>
    </source>
</evidence>
<evidence type="ECO:0000313" key="2">
    <source>
        <dbReference type="Proteomes" id="UP000635278"/>
    </source>
</evidence>
<dbReference type="RefSeq" id="WP_173583539.1">
    <property type="nucleotide sequence ID" value="NZ_WOTB01000013.1"/>
</dbReference>
<accession>A0ABX0JNV7</accession>
<proteinExistence type="predicted"/>
<gene>
    <name evidence="1" type="ORF">GOB93_10875</name>
</gene>
<comment type="caution">
    <text evidence="1">The sequence shown here is derived from an EMBL/GenBank/DDBJ whole genome shotgun (WGS) entry which is preliminary data.</text>
</comment>